<gene>
    <name evidence="6" type="ORF">RRH01S_14_00500</name>
</gene>
<organism evidence="6 7">
    <name type="scientific">Rhizobium rhizogenes NBRC 13257</name>
    <dbReference type="NCBI Taxonomy" id="1220581"/>
    <lineage>
        <taxon>Bacteria</taxon>
        <taxon>Pseudomonadati</taxon>
        <taxon>Pseudomonadota</taxon>
        <taxon>Alphaproteobacteria</taxon>
        <taxon>Hyphomicrobiales</taxon>
        <taxon>Rhizobiaceae</taxon>
        <taxon>Rhizobium/Agrobacterium group</taxon>
        <taxon>Rhizobium</taxon>
    </lineage>
</organism>
<feature type="transmembrane region" description="Helical" evidence="5">
    <location>
        <begin position="67"/>
        <end position="87"/>
    </location>
</feature>
<keyword evidence="4 5" id="KW-0472">Membrane</keyword>
<dbReference type="GO" id="GO:0016020">
    <property type="term" value="C:membrane"/>
    <property type="evidence" value="ECO:0007669"/>
    <property type="project" value="UniProtKB-SubCell"/>
</dbReference>
<proteinExistence type="predicted"/>
<dbReference type="EMBL" id="BAYX01000014">
    <property type="protein sequence ID" value="GAJ95898.1"/>
    <property type="molecule type" value="Genomic_DNA"/>
</dbReference>
<evidence type="ECO:0000256" key="5">
    <source>
        <dbReference type="SAM" id="Phobius"/>
    </source>
</evidence>
<sequence length="119" mass="12826">MGKFKWSLILPWIVGIFFVAGGLGNIFASNTILDDYQRWGYPGWFHYVTGIVELAAAALILLRPTRLLGLALAATIMLSAIATVLGHGEYSHAIAPATVLGLVLLTGWTTWRTGLAASR</sequence>
<comment type="caution">
    <text evidence="6">The sequence shown here is derived from an EMBL/GenBank/DDBJ whole genome shotgun (WGS) entry which is preliminary data.</text>
</comment>
<keyword evidence="2 5" id="KW-0812">Transmembrane</keyword>
<feature type="transmembrane region" description="Helical" evidence="5">
    <location>
        <begin position="93"/>
        <end position="111"/>
    </location>
</feature>
<evidence type="ECO:0000256" key="3">
    <source>
        <dbReference type="ARBA" id="ARBA00022989"/>
    </source>
</evidence>
<dbReference type="InterPro" id="IPR032808">
    <property type="entry name" value="DoxX"/>
</dbReference>
<evidence type="ECO:0000313" key="7">
    <source>
        <dbReference type="Proteomes" id="UP000026941"/>
    </source>
</evidence>
<dbReference type="Proteomes" id="UP000026941">
    <property type="component" value="Unassembled WGS sequence"/>
</dbReference>
<comment type="subcellular location">
    <subcellularLocation>
        <location evidence="1">Membrane</location>
        <topology evidence="1">Multi-pass membrane protein</topology>
    </subcellularLocation>
</comment>
<dbReference type="AlphaFoldDB" id="A0AA87Q6B2"/>
<protein>
    <recommendedName>
        <fullName evidence="8">DoxX family protein</fullName>
    </recommendedName>
</protein>
<evidence type="ECO:0008006" key="8">
    <source>
        <dbReference type="Google" id="ProtNLM"/>
    </source>
</evidence>
<keyword evidence="3 5" id="KW-1133">Transmembrane helix</keyword>
<feature type="transmembrane region" description="Helical" evidence="5">
    <location>
        <begin position="44"/>
        <end position="62"/>
    </location>
</feature>
<evidence type="ECO:0000256" key="1">
    <source>
        <dbReference type="ARBA" id="ARBA00004141"/>
    </source>
</evidence>
<dbReference type="Pfam" id="PF13564">
    <property type="entry name" value="DoxX_2"/>
    <property type="match status" value="1"/>
</dbReference>
<reference evidence="6 7" key="1">
    <citation type="submission" date="2014-05" db="EMBL/GenBank/DDBJ databases">
        <title>Whole genome shotgun sequence of Rhizobium rhizogenes NBRC 13257.</title>
        <authorList>
            <person name="Katano-Makiyama Y."/>
            <person name="Hosoyama A."/>
            <person name="Hashimoto M."/>
            <person name="Hosoyama Y."/>
            <person name="Noguchi M."/>
            <person name="Tsuchikane K."/>
            <person name="Kimura A."/>
            <person name="Ohji S."/>
            <person name="Ichikawa N."/>
            <person name="Yamazoe A."/>
            <person name="Fujita N."/>
        </authorList>
    </citation>
    <scope>NUCLEOTIDE SEQUENCE [LARGE SCALE GENOMIC DNA]</scope>
    <source>
        <strain evidence="6 7">NBRC 13257</strain>
    </source>
</reference>
<evidence type="ECO:0000313" key="6">
    <source>
        <dbReference type="EMBL" id="GAJ95898.1"/>
    </source>
</evidence>
<dbReference type="RefSeq" id="WP_007696014.1">
    <property type="nucleotide sequence ID" value="NZ_BAYX01000014.1"/>
</dbReference>
<accession>A0AA87Q6B2</accession>
<evidence type="ECO:0000256" key="4">
    <source>
        <dbReference type="ARBA" id="ARBA00023136"/>
    </source>
</evidence>
<name>A0AA87Q6B2_RHIRH</name>
<evidence type="ECO:0000256" key="2">
    <source>
        <dbReference type="ARBA" id="ARBA00022692"/>
    </source>
</evidence>